<feature type="transmembrane region" description="Helical" evidence="7">
    <location>
        <begin position="69"/>
        <end position="87"/>
    </location>
</feature>
<dbReference type="GO" id="GO:0016020">
    <property type="term" value="C:membrane"/>
    <property type="evidence" value="ECO:0007669"/>
    <property type="project" value="UniProtKB-SubCell"/>
</dbReference>
<dbReference type="EC" id="2.3.1.225" evidence="7"/>
<dbReference type="GO" id="GO:0006612">
    <property type="term" value="P:protein targeting to membrane"/>
    <property type="evidence" value="ECO:0007669"/>
    <property type="project" value="TreeGrafter"/>
</dbReference>
<comment type="similarity">
    <text evidence="7">Belongs to the DHHC palmitoyltransferase family.</text>
</comment>
<dbReference type="AlphaFoldDB" id="A0A914BJ25"/>
<dbReference type="PANTHER" id="PTHR22883:SF452">
    <property type="entry name" value="PALMITOYLTRANSFERASE"/>
    <property type="match status" value="1"/>
</dbReference>
<evidence type="ECO:0000256" key="3">
    <source>
        <dbReference type="ARBA" id="ARBA00022692"/>
    </source>
</evidence>
<dbReference type="GO" id="GO:0005783">
    <property type="term" value="C:endoplasmic reticulum"/>
    <property type="evidence" value="ECO:0007669"/>
    <property type="project" value="TreeGrafter"/>
</dbReference>
<evidence type="ECO:0000256" key="5">
    <source>
        <dbReference type="ARBA" id="ARBA00023136"/>
    </source>
</evidence>
<keyword evidence="4 7" id="KW-1133">Transmembrane helix</keyword>
<protein>
    <recommendedName>
        <fullName evidence="7">Palmitoyltransferase</fullName>
        <ecNumber evidence="7">2.3.1.225</ecNumber>
    </recommendedName>
</protein>
<organism evidence="9 10">
    <name type="scientific">Patiria miniata</name>
    <name type="common">Bat star</name>
    <name type="synonym">Asterina miniata</name>
    <dbReference type="NCBI Taxonomy" id="46514"/>
    <lineage>
        <taxon>Eukaryota</taxon>
        <taxon>Metazoa</taxon>
        <taxon>Echinodermata</taxon>
        <taxon>Eleutherozoa</taxon>
        <taxon>Asterozoa</taxon>
        <taxon>Asteroidea</taxon>
        <taxon>Valvatacea</taxon>
        <taxon>Valvatida</taxon>
        <taxon>Asterinidae</taxon>
        <taxon>Patiria</taxon>
    </lineage>
</organism>
<keyword evidence="5 7" id="KW-0472">Membrane</keyword>
<comment type="domain">
    <text evidence="7">The DHHC domain is required for palmitoyltransferase activity.</text>
</comment>
<dbReference type="GO" id="GO:0005794">
    <property type="term" value="C:Golgi apparatus"/>
    <property type="evidence" value="ECO:0007669"/>
    <property type="project" value="TreeGrafter"/>
</dbReference>
<comment type="subcellular location">
    <subcellularLocation>
        <location evidence="1">Membrane</location>
        <topology evidence="1">Multi-pass membrane protein</topology>
    </subcellularLocation>
</comment>
<evidence type="ECO:0000256" key="2">
    <source>
        <dbReference type="ARBA" id="ARBA00022679"/>
    </source>
</evidence>
<keyword evidence="2 7" id="KW-0808">Transferase</keyword>
<evidence type="ECO:0000256" key="4">
    <source>
        <dbReference type="ARBA" id="ARBA00022989"/>
    </source>
</evidence>
<keyword evidence="3 7" id="KW-0812">Transmembrane</keyword>
<feature type="transmembrane region" description="Helical" evidence="7">
    <location>
        <begin position="188"/>
        <end position="206"/>
    </location>
</feature>
<evidence type="ECO:0000259" key="8">
    <source>
        <dbReference type="Pfam" id="PF01529"/>
    </source>
</evidence>
<evidence type="ECO:0000313" key="9">
    <source>
        <dbReference type="EnsemblMetazoa" id="XP_038075831.1"/>
    </source>
</evidence>
<comment type="catalytic activity">
    <reaction evidence="7">
        <text>L-cysteinyl-[protein] + hexadecanoyl-CoA = S-hexadecanoyl-L-cysteinyl-[protein] + CoA</text>
        <dbReference type="Rhea" id="RHEA:36683"/>
        <dbReference type="Rhea" id="RHEA-COMP:10131"/>
        <dbReference type="Rhea" id="RHEA-COMP:11032"/>
        <dbReference type="ChEBI" id="CHEBI:29950"/>
        <dbReference type="ChEBI" id="CHEBI:57287"/>
        <dbReference type="ChEBI" id="CHEBI:57379"/>
        <dbReference type="ChEBI" id="CHEBI:74151"/>
        <dbReference type="EC" id="2.3.1.225"/>
    </reaction>
</comment>
<accession>A0A914BJ25</accession>
<dbReference type="PROSITE" id="PS50216">
    <property type="entry name" value="DHHC"/>
    <property type="match status" value="1"/>
</dbReference>
<feature type="transmembrane region" description="Helical" evidence="7">
    <location>
        <begin position="99"/>
        <end position="120"/>
    </location>
</feature>
<evidence type="ECO:0000313" key="10">
    <source>
        <dbReference type="Proteomes" id="UP000887568"/>
    </source>
</evidence>
<dbReference type="InterPro" id="IPR001594">
    <property type="entry name" value="Palmitoyltrfase_DHHC"/>
</dbReference>
<evidence type="ECO:0000256" key="1">
    <source>
        <dbReference type="ARBA" id="ARBA00004141"/>
    </source>
</evidence>
<sequence length="324" mass="37798">MICLIYIYVFIRCPGRLSMANFTFQDFQRLSADPDAYSALRAESKYIQSSPKIISLPCRLQFVRNVKGYFYLGFIVFTWAYNTYIVPEIILLPQYYEGNIGLVPVLCYYAVSLFTVVALFRSVTCDPGRLPFDLKPTSHDQLNWTHCQRCLIQRPLKSHHCSKCQRCIRKMDHHCHWINNCVAEDNQWLFILLVLYAAILSIYTLVLDTLHFYYLPACQTCDSTSFIVKHQRYFMYVSFVLGIILTSLAGTQVLQQTINIITNLSTVESIIHARKPIHERPAVIPRSAYDSFREVCGPGPILWWFNPFRRHSAKPEIYYYQHTV</sequence>
<reference evidence="9" key="1">
    <citation type="submission" date="2022-11" db="UniProtKB">
        <authorList>
            <consortium name="EnsemblMetazoa"/>
        </authorList>
    </citation>
    <scope>IDENTIFICATION</scope>
</reference>
<dbReference type="GO" id="GO:0019706">
    <property type="term" value="F:protein-cysteine S-palmitoyltransferase activity"/>
    <property type="evidence" value="ECO:0007669"/>
    <property type="project" value="UniProtKB-EC"/>
</dbReference>
<dbReference type="PANTHER" id="PTHR22883">
    <property type="entry name" value="ZINC FINGER DHHC DOMAIN CONTAINING PROTEIN"/>
    <property type="match status" value="1"/>
</dbReference>
<proteinExistence type="inferred from homology"/>
<dbReference type="Proteomes" id="UP000887568">
    <property type="component" value="Unplaced"/>
</dbReference>
<dbReference type="InterPro" id="IPR039859">
    <property type="entry name" value="PFA4/ZDH16/20/ERF2-like"/>
</dbReference>
<dbReference type="GeneID" id="119743484"/>
<keyword evidence="10" id="KW-1185">Reference proteome</keyword>
<keyword evidence="6 7" id="KW-0012">Acyltransferase</keyword>
<name>A0A914BJ25_PATMI</name>
<feature type="domain" description="Palmitoyltransferase DHHC" evidence="8">
    <location>
        <begin position="145"/>
        <end position="270"/>
    </location>
</feature>
<dbReference type="EnsemblMetazoa" id="XM_038219903.1">
    <property type="protein sequence ID" value="XP_038075831.1"/>
    <property type="gene ID" value="LOC119743484"/>
</dbReference>
<evidence type="ECO:0000256" key="7">
    <source>
        <dbReference type="RuleBase" id="RU079119"/>
    </source>
</evidence>
<dbReference type="OMA" id="WLFNTLF"/>
<dbReference type="Pfam" id="PF01529">
    <property type="entry name" value="DHHC"/>
    <property type="match status" value="1"/>
</dbReference>
<dbReference type="RefSeq" id="XP_038075831.1">
    <property type="nucleotide sequence ID" value="XM_038219903.1"/>
</dbReference>
<feature type="transmembrane region" description="Helical" evidence="7">
    <location>
        <begin position="233"/>
        <end position="254"/>
    </location>
</feature>
<evidence type="ECO:0000256" key="6">
    <source>
        <dbReference type="ARBA" id="ARBA00023315"/>
    </source>
</evidence>
<dbReference type="OrthoDB" id="331948at2759"/>